<dbReference type="Pfam" id="PF00271">
    <property type="entry name" value="Helicase_C"/>
    <property type="match status" value="1"/>
</dbReference>
<dbReference type="InterPro" id="IPR004589">
    <property type="entry name" value="DNA_helicase_ATP-dep_RecQ"/>
</dbReference>
<feature type="domain" description="Helicase ATP-binding" evidence="13">
    <location>
        <begin position="26"/>
        <end position="194"/>
    </location>
</feature>
<dbReference type="PANTHER" id="PTHR13710">
    <property type="entry name" value="DNA HELICASE RECQ FAMILY MEMBER"/>
    <property type="match status" value="1"/>
</dbReference>
<evidence type="ECO:0000259" key="13">
    <source>
        <dbReference type="PROSITE" id="PS51192"/>
    </source>
</evidence>
<feature type="domain" description="Helicase C-terminal" evidence="14">
    <location>
        <begin position="218"/>
        <end position="361"/>
    </location>
</feature>
<dbReference type="SUPFAM" id="SSF52540">
    <property type="entry name" value="P-loop containing nucleoside triphosphate hydrolases"/>
    <property type="match status" value="1"/>
</dbReference>
<comment type="caution">
    <text evidence="15">The sequence shown here is derived from an EMBL/GenBank/DDBJ whole genome shotgun (WGS) entry which is preliminary data.</text>
</comment>
<evidence type="ECO:0000256" key="1">
    <source>
        <dbReference type="ARBA" id="ARBA00005446"/>
    </source>
</evidence>
<dbReference type="GO" id="GO:0004386">
    <property type="term" value="F:helicase activity"/>
    <property type="evidence" value="ECO:0007669"/>
    <property type="project" value="UniProtKB-KW"/>
</dbReference>
<dbReference type="PROSITE" id="PS51192">
    <property type="entry name" value="HELICASE_ATP_BIND_1"/>
    <property type="match status" value="1"/>
</dbReference>
<dbReference type="EC" id="5.6.2.4" evidence="10"/>
<name>A0ABW3HZW7_9FLAO</name>
<evidence type="ECO:0000256" key="3">
    <source>
        <dbReference type="ARBA" id="ARBA00022741"/>
    </source>
</evidence>
<dbReference type="PROSITE" id="PS51194">
    <property type="entry name" value="HELICASE_CTER"/>
    <property type="match status" value="1"/>
</dbReference>
<dbReference type="NCBIfam" id="TIGR00614">
    <property type="entry name" value="recQ_fam"/>
    <property type="match status" value="1"/>
</dbReference>
<evidence type="ECO:0000256" key="10">
    <source>
        <dbReference type="ARBA" id="ARBA00034808"/>
    </source>
</evidence>
<evidence type="ECO:0000256" key="4">
    <source>
        <dbReference type="ARBA" id="ARBA00022801"/>
    </source>
</evidence>
<dbReference type="Pfam" id="PF16124">
    <property type="entry name" value="RecQ_Zn_bind"/>
    <property type="match status" value="1"/>
</dbReference>
<dbReference type="PANTHER" id="PTHR13710:SF105">
    <property type="entry name" value="ATP-DEPENDENT DNA HELICASE Q1"/>
    <property type="match status" value="1"/>
</dbReference>
<keyword evidence="2" id="KW-0479">Metal-binding</keyword>
<protein>
    <recommendedName>
        <fullName evidence="11">ATP-dependent DNA helicase RecQ</fullName>
        <ecNumber evidence="10">5.6.2.4</ecNumber>
    </recommendedName>
    <alternativeName>
        <fullName evidence="12">DNA 3'-5' helicase RecQ</fullName>
    </alternativeName>
</protein>
<evidence type="ECO:0000256" key="8">
    <source>
        <dbReference type="ARBA" id="ARBA00023235"/>
    </source>
</evidence>
<proteinExistence type="inferred from homology"/>
<keyword evidence="6" id="KW-0067">ATP-binding</keyword>
<dbReference type="Pfam" id="PF00270">
    <property type="entry name" value="DEAD"/>
    <property type="match status" value="1"/>
</dbReference>
<keyword evidence="4" id="KW-0378">Hydrolase</keyword>
<keyword evidence="7" id="KW-0238">DNA-binding</keyword>
<keyword evidence="3" id="KW-0547">Nucleotide-binding</keyword>
<comment type="catalytic activity">
    <reaction evidence="9">
        <text>Couples ATP hydrolysis with the unwinding of duplex DNA by translocating in the 3'-5' direction.</text>
        <dbReference type="EC" id="5.6.2.4"/>
    </reaction>
</comment>
<dbReference type="SMART" id="SM00490">
    <property type="entry name" value="HELICc"/>
    <property type="match status" value="1"/>
</dbReference>
<dbReference type="CDD" id="cd17920">
    <property type="entry name" value="DEXHc_RecQ"/>
    <property type="match status" value="1"/>
</dbReference>
<keyword evidence="5 15" id="KW-0347">Helicase</keyword>
<evidence type="ECO:0000256" key="9">
    <source>
        <dbReference type="ARBA" id="ARBA00034617"/>
    </source>
</evidence>
<dbReference type="InterPro" id="IPR001650">
    <property type="entry name" value="Helicase_C-like"/>
</dbReference>
<evidence type="ECO:0000313" key="15">
    <source>
        <dbReference type="EMBL" id="MFD0962882.1"/>
    </source>
</evidence>
<dbReference type="Gene3D" id="1.10.10.10">
    <property type="entry name" value="Winged helix-like DNA-binding domain superfamily/Winged helix DNA-binding domain"/>
    <property type="match status" value="1"/>
</dbReference>
<dbReference type="SMART" id="SM00487">
    <property type="entry name" value="DEXDc"/>
    <property type="match status" value="1"/>
</dbReference>
<evidence type="ECO:0000256" key="5">
    <source>
        <dbReference type="ARBA" id="ARBA00022806"/>
    </source>
</evidence>
<evidence type="ECO:0000256" key="2">
    <source>
        <dbReference type="ARBA" id="ARBA00022723"/>
    </source>
</evidence>
<keyword evidence="8" id="KW-0413">Isomerase</keyword>
<evidence type="ECO:0000259" key="14">
    <source>
        <dbReference type="PROSITE" id="PS51194"/>
    </source>
</evidence>
<dbReference type="InterPro" id="IPR032284">
    <property type="entry name" value="RecQ_Zn-bd"/>
</dbReference>
<organism evidence="15 16">
    <name type="scientific">Pseudofulvibacter geojedonensis</name>
    <dbReference type="NCBI Taxonomy" id="1123758"/>
    <lineage>
        <taxon>Bacteria</taxon>
        <taxon>Pseudomonadati</taxon>
        <taxon>Bacteroidota</taxon>
        <taxon>Flavobacteriia</taxon>
        <taxon>Flavobacteriales</taxon>
        <taxon>Flavobacteriaceae</taxon>
        <taxon>Pseudofulvibacter</taxon>
    </lineage>
</organism>
<dbReference type="EMBL" id="JBHTJM010000002">
    <property type="protein sequence ID" value="MFD0962882.1"/>
    <property type="molecule type" value="Genomic_DNA"/>
</dbReference>
<keyword evidence="16" id="KW-1185">Reference proteome</keyword>
<dbReference type="InterPro" id="IPR014001">
    <property type="entry name" value="Helicase_ATP-bd"/>
</dbReference>
<evidence type="ECO:0000256" key="12">
    <source>
        <dbReference type="ARBA" id="ARBA00044550"/>
    </source>
</evidence>
<dbReference type="Gene3D" id="3.40.50.300">
    <property type="entry name" value="P-loop containing nucleotide triphosphate hydrolases"/>
    <property type="match status" value="2"/>
</dbReference>
<sequence>MNKTPLDILKQYWDYHKFRPLQEEAIINAINKKDGFVLLPTGGGKSICYQIPALLQEGICLVISPLIALMKDQVQSLNSKGIKALMLDSSLHFSDIDRELNNCLYGNYKFLYLSPERLQSDLILERLKLFNINLIAVDEAHCISQWGSDFRPAYSLIQKVRDIQPLTPIIALTGSARPQVVKDIINNLQLKNPNVFSSSFKRENLAYMVFKTSDKYHKLNKILKKNPESSIIYVRNRKKTQELSKYLNQQGFYSSYYHGGLTPQEKEQHFNDWKLNQVQVMVATNAFGMGIDKSNVKTVIHLNLTENLENYYQEAGRAGRNNKKAFAITLYDDSDIHRLENQFLASLPNSSDLKIIYRKLCSYLGVAYQEGEHTTHDFNIYSFCNHYQFSINKTVNALNFLDRQGILRFSKNFKHQTEIQFVIDNYNLTQYISTHKHHNAIINCILRKYGGAFESNIKIDLNFITQQLNIDKEEVKNQLNSLKQNGIIELKLYDSDITLTFLEPREDDNTINRVSKYLKQQNKLKQDQIESVKQYILNTKSCKQNELLKYFGEENLTDCGICSYCLSDKLPKEKISPDFLQNQILTLLQQANYSSKELLDILDCNETDLINNLSALLDVSKIKLTSNAKYSIS</sequence>
<dbReference type="Proteomes" id="UP001596997">
    <property type="component" value="Unassembled WGS sequence"/>
</dbReference>
<dbReference type="RefSeq" id="WP_377712994.1">
    <property type="nucleotide sequence ID" value="NZ_JBHTJM010000002.1"/>
</dbReference>
<gene>
    <name evidence="15" type="ORF">ACFQ1O_02565</name>
</gene>
<evidence type="ECO:0000256" key="6">
    <source>
        <dbReference type="ARBA" id="ARBA00022840"/>
    </source>
</evidence>
<dbReference type="InterPro" id="IPR027417">
    <property type="entry name" value="P-loop_NTPase"/>
</dbReference>
<evidence type="ECO:0000256" key="11">
    <source>
        <dbReference type="ARBA" id="ARBA00044535"/>
    </source>
</evidence>
<evidence type="ECO:0000313" key="16">
    <source>
        <dbReference type="Proteomes" id="UP001596997"/>
    </source>
</evidence>
<dbReference type="InterPro" id="IPR036388">
    <property type="entry name" value="WH-like_DNA-bd_sf"/>
</dbReference>
<accession>A0ABW3HZW7</accession>
<dbReference type="InterPro" id="IPR011545">
    <property type="entry name" value="DEAD/DEAH_box_helicase_dom"/>
</dbReference>
<evidence type="ECO:0000256" key="7">
    <source>
        <dbReference type="ARBA" id="ARBA00023125"/>
    </source>
</evidence>
<reference evidence="16" key="1">
    <citation type="journal article" date="2019" name="Int. J. Syst. Evol. Microbiol.">
        <title>The Global Catalogue of Microorganisms (GCM) 10K type strain sequencing project: providing services to taxonomists for standard genome sequencing and annotation.</title>
        <authorList>
            <consortium name="The Broad Institute Genomics Platform"/>
            <consortium name="The Broad Institute Genome Sequencing Center for Infectious Disease"/>
            <person name="Wu L."/>
            <person name="Ma J."/>
        </authorList>
    </citation>
    <scope>NUCLEOTIDE SEQUENCE [LARGE SCALE GENOMIC DNA]</scope>
    <source>
        <strain evidence="16">CCUG 62114</strain>
    </source>
</reference>
<comment type="similarity">
    <text evidence="1">Belongs to the helicase family. RecQ subfamily.</text>
</comment>